<dbReference type="AlphaFoldDB" id="A0A4R8DHM9"/>
<comment type="caution">
    <text evidence="2">The sequence shown here is derived from an EMBL/GenBank/DDBJ whole genome shotgun (WGS) entry which is preliminary data.</text>
</comment>
<evidence type="ECO:0000313" key="2">
    <source>
        <dbReference type="EMBL" id="TDW96754.1"/>
    </source>
</evidence>
<gene>
    <name evidence="2" type="ORF">EDB95_4590</name>
</gene>
<accession>A0A4R8DHM9</accession>
<keyword evidence="3" id="KW-1185">Reference proteome</keyword>
<proteinExistence type="predicted"/>
<dbReference type="InterPro" id="IPR004843">
    <property type="entry name" value="Calcineurin-like_PHP"/>
</dbReference>
<feature type="domain" description="Calcineurin-like phosphoesterase" evidence="1">
    <location>
        <begin position="84"/>
        <end position="288"/>
    </location>
</feature>
<protein>
    <submittedName>
        <fullName evidence="2">Calcineurin-like phosphoesterase family protein</fullName>
    </submittedName>
</protein>
<dbReference type="RefSeq" id="WP_162852744.1">
    <property type="nucleotide sequence ID" value="NZ_SODV01000002.1"/>
</dbReference>
<name>A0A4R8DHM9_9BACT</name>
<organism evidence="2 3">
    <name type="scientific">Dinghuibacter silviterrae</name>
    <dbReference type="NCBI Taxonomy" id="1539049"/>
    <lineage>
        <taxon>Bacteria</taxon>
        <taxon>Pseudomonadati</taxon>
        <taxon>Bacteroidota</taxon>
        <taxon>Chitinophagia</taxon>
        <taxon>Chitinophagales</taxon>
        <taxon>Chitinophagaceae</taxon>
        <taxon>Dinghuibacter</taxon>
    </lineage>
</organism>
<dbReference type="InterPro" id="IPR029052">
    <property type="entry name" value="Metallo-depent_PP-like"/>
</dbReference>
<dbReference type="Proteomes" id="UP000294498">
    <property type="component" value="Unassembled WGS sequence"/>
</dbReference>
<evidence type="ECO:0000259" key="1">
    <source>
        <dbReference type="Pfam" id="PF00149"/>
    </source>
</evidence>
<dbReference type="SUPFAM" id="SSF56300">
    <property type="entry name" value="Metallo-dependent phosphatases"/>
    <property type="match status" value="1"/>
</dbReference>
<dbReference type="Pfam" id="PF00149">
    <property type="entry name" value="Metallophos"/>
    <property type="match status" value="1"/>
</dbReference>
<dbReference type="GO" id="GO:0016787">
    <property type="term" value="F:hydrolase activity"/>
    <property type="evidence" value="ECO:0007669"/>
    <property type="project" value="InterPro"/>
</dbReference>
<evidence type="ECO:0000313" key="3">
    <source>
        <dbReference type="Proteomes" id="UP000294498"/>
    </source>
</evidence>
<dbReference type="EMBL" id="SODV01000002">
    <property type="protein sequence ID" value="TDW96754.1"/>
    <property type="molecule type" value="Genomic_DNA"/>
</dbReference>
<reference evidence="2 3" key="1">
    <citation type="submission" date="2019-03" db="EMBL/GenBank/DDBJ databases">
        <title>Genomic Encyclopedia of Type Strains, Phase IV (KMG-IV): sequencing the most valuable type-strain genomes for metagenomic binning, comparative biology and taxonomic classification.</title>
        <authorList>
            <person name="Goeker M."/>
        </authorList>
    </citation>
    <scope>NUCLEOTIDE SEQUENCE [LARGE SCALE GENOMIC DNA]</scope>
    <source>
        <strain evidence="2 3">DSM 100059</strain>
    </source>
</reference>
<sequence>MSKRDQSDYLHLGRTVIENHFRTERKKSKGAPVLNQITAFIARHFWSWIYYYLDSRFGKPHPYPTYPETGDRGVYPLPGRNGVRLAVCADWGTNTAESRQIADRMRSHEPDYTIHLGDTYYVGEPKEIAANFLDPGSPWYRGPLGSFAVLGNHEMYAKGSAFFENLLPTMGPAAAPGRALLGQRAGYFCLENAHWRLLGLDTGYHSIGKPILELLPRFQPDCRLDDTLVQWLKNVVRVGEDQRGLVLMTHHQYISAFNEPEYTVPARQLAELIGEDRPVIWIWGHEHRFSLYEKFSMKNGLTAYGRCIGHGGMPIEIKTDARKPGNKGYDRLVMVDDRVRPGVGAPKGDPLGWNGYAVLTVNGPELTIEYCDAERSLFSETWTSEMRGTVTVDPHCPLKPVSGKQWQDAVR</sequence>
<dbReference type="Gene3D" id="3.60.21.10">
    <property type="match status" value="1"/>
</dbReference>